<dbReference type="SUPFAM" id="SSF52113">
    <property type="entry name" value="BRCT domain"/>
    <property type="match status" value="1"/>
</dbReference>
<dbReference type="PANTHER" id="PTHR23081">
    <property type="entry name" value="RNA POLYMERASE II CTD PHOSPHATASE"/>
    <property type="match status" value="1"/>
</dbReference>
<dbReference type="InterPro" id="IPR036420">
    <property type="entry name" value="BRCT_dom_sf"/>
</dbReference>
<keyword evidence="3" id="KW-0378">Hydrolase</keyword>
<name>A0A087UNM4_STEMI</name>
<feature type="compositionally biased region" description="Polar residues" evidence="9">
    <location>
        <begin position="82"/>
        <end position="91"/>
    </location>
</feature>
<sequence length="453" mass="50484">MVCIIDDREDVWNFAPNVIHVKPYCFFRNTGDINAPPPSSNETQQIKPAEVSKLTSLAEPEGKNQNCDKREKADGVKEDSSVLATHASNNDSTGTAQSTESASQAASLKNEQNNVGKTSASAEESDTKAKDKEVDSLRSMSDSVNNSDDYLLYLEEILVNVHKAYYDQYDKMKKEGGNSIPDLKTVVPDVRRKVLKCINIVFSSVIPTNCVPETSRFWTLAESLGATVSQELILDSSERRTTHVVASKLGTAKVNAAKKHSDICIVSLSWLLCCAERWERADERLFPLKKDFALSFHDGDKAFNPNNEHSIYEQVVEKPVKGWPAVKRPHGSSRKRSRRHQLKSEEEIFSERIFVEAGLSLSQEDIEDMDREVDQVCSEESDKESEKMEPSSDSSSGESLSSGDYPKGWKRHRKNDVTDIALEDAIDESSDADTIGSVDEEIADAVKQEFGNY</sequence>
<proteinExistence type="predicted"/>
<feature type="compositionally biased region" description="Basic and acidic residues" evidence="9">
    <location>
        <begin position="125"/>
        <end position="136"/>
    </location>
</feature>
<evidence type="ECO:0000256" key="6">
    <source>
        <dbReference type="ARBA" id="ARBA00040602"/>
    </source>
</evidence>
<dbReference type="Proteomes" id="UP000054359">
    <property type="component" value="Unassembled WGS sequence"/>
</dbReference>
<comment type="subcellular location">
    <subcellularLocation>
        <location evidence="1">Nucleus</location>
    </subcellularLocation>
</comment>
<dbReference type="OrthoDB" id="10249888at2759"/>
<dbReference type="PROSITE" id="PS50172">
    <property type="entry name" value="BRCT"/>
    <property type="match status" value="1"/>
</dbReference>
<dbReference type="FunFam" id="3.40.50.10190:FF:000007">
    <property type="entry name" value="RNA polymerase II subunit A C-terminal domain phosphatase"/>
    <property type="match status" value="1"/>
</dbReference>
<evidence type="ECO:0000313" key="11">
    <source>
        <dbReference type="EMBL" id="KFM78963.1"/>
    </source>
</evidence>
<evidence type="ECO:0000313" key="12">
    <source>
        <dbReference type="Proteomes" id="UP000054359"/>
    </source>
</evidence>
<keyword evidence="4" id="KW-0904">Protein phosphatase</keyword>
<comment type="catalytic activity">
    <reaction evidence="8">
        <text>O-phospho-L-threonyl-[protein] + H2O = L-threonyl-[protein] + phosphate</text>
        <dbReference type="Rhea" id="RHEA:47004"/>
        <dbReference type="Rhea" id="RHEA-COMP:11060"/>
        <dbReference type="Rhea" id="RHEA-COMP:11605"/>
        <dbReference type="ChEBI" id="CHEBI:15377"/>
        <dbReference type="ChEBI" id="CHEBI:30013"/>
        <dbReference type="ChEBI" id="CHEBI:43474"/>
        <dbReference type="ChEBI" id="CHEBI:61977"/>
        <dbReference type="EC" id="3.1.3.16"/>
    </reaction>
</comment>
<feature type="compositionally biased region" description="Polar residues" evidence="9">
    <location>
        <begin position="109"/>
        <end position="122"/>
    </location>
</feature>
<evidence type="ECO:0000256" key="1">
    <source>
        <dbReference type="ARBA" id="ARBA00004123"/>
    </source>
</evidence>
<dbReference type="GO" id="GO:0008420">
    <property type="term" value="F:RNA polymerase II CTD heptapeptide repeat phosphatase activity"/>
    <property type="evidence" value="ECO:0007669"/>
    <property type="project" value="InterPro"/>
</dbReference>
<comment type="catalytic activity">
    <reaction evidence="7">
        <text>O-phospho-L-seryl-[protein] + H2O = L-seryl-[protein] + phosphate</text>
        <dbReference type="Rhea" id="RHEA:20629"/>
        <dbReference type="Rhea" id="RHEA-COMP:9863"/>
        <dbReference type="Rhea" id="RHEA-COMP:11604"/>
        <dbReference type="ChEBI" id="CHEBI:15377"/>
        <dbReference type="ChEBI" id="CHEBI:29999"/>
        <dbReference type="ChEBI" id="CHEBI:43474"/>
        <dbReference type="ChEBI" id="CHEBI:83421"/>
        <dbReference type="EC" id="3.1.3.16"/>
    </reaction>
</comment>
<dbReference type="STRING" id="407821.A0A087UNM4"/>
<feature type="domain" description="BRCT" evidence="10">
    <location>
        <begin position="190"/>
        <end position="288"/>
    </location>
</feature>
<dbReference type="GO" id="GO:0005634">
    <property type="term" value="C:nucleus"/>
    <property type="evidence" value="ECO:0007669"/>
    <property type="project" value="UniProtKB-SubCell"/>
</dbReference>
<dbReference type="CDD" id="cd17729">
    <property type="entry name" value="BRCT_CTDP1"/>
    <property type="match status" value="1"/>
</dbReference>
<feature type="region of interest" description="Disordered" evidence="9">
    <location>
        <begin position="365"/>
        <end position="413"/>
    </location>
</feature>
<feature type="compositionally biased region" description="Basic and acidic residues" evidence="9">
    <location>
        <begin position="60"/>
        <end position="80"/>
    </location>
</feature>
<evidence type="ECO:0000256" key="4">
    <source>
        <dbReference type="ARBA" id="ARBA00022912"/>
    </source>
</evidence>
<keyword evidence="5" id="KW-0539">Nucleus</keyword>
<evidence type="ECO:0000259" key="10">
    <source>
        <dbReference type="PROSITE" id="PS50172"/>
    </source>
</evidence>
<dbReference type="InterPro" id="IPR039189">
    <property type="entry name" value="Fcp1"/>
</dbReference>
<keyword evidence="12" id="KW-1185">Reference proteome</keyword>
<dbReference type="AlphaFoldDB" id="A0A087UNM4"/>
<feature type="region of interest" description="Disordered" evidence="9">
    <location>
        <begin position="55"/>
        <end position="141"/>
    </location>
</feature>
<evidence type="ECO:0000256" key="2">
    <source>
        <dbReference type="ARBA" id="ARBA00013081"/>
    </source>
</evidence>
<accession>A0A087UNM4</accession>
<gene>
    <name evidence="11" type="ORF">X975_26083</name>
</gene>
<dbReference type="EMBL" id="KK120751">
    <property type="protein sequence ID" value="KFM78963.1"/>
    <property type="molecule type" value="Genomic_DNA"/>
</dbReference>
<reference evidence="11 12" key="1">
    <citation type="submission" date="2013-11" db="EMBL/GenBank/DDBJ databases">
        <title>Genome sequencing of Stegodyphus mimosarum.</title>
        <authorList>
            <person name="Bechsgaard J."/>
        </authorList>
    </citation>
    <scope>NUCLEOTIDE SEQUENCE [LARGE SCALE GENOMIC DNA]</scope>
</reference>
<evidence type="ECO:0000256" key="5">
    <source>
        <dbReference type="ARBA" id="ARBA00023242"/>
    </source>
</evidence>
<dbReference type="EC" id="3.1.3.16" evidence="2"/>
<feature type="compositionally biased region" description="Basic residues" evidence="9">
    <location>
        <begin position="327"/>
        <end position="341"/>
    </location>
</feature>
<feature type="compositionally biased region" description="Low complexity" evidence="9">
    <location>
        <begin position="391"/>
        <end position="403"/>
    </location>
</feature>
<dbReference type="InterPro" id="IPR001357">
    <property type="entry name" value="BRCT_dom"/>
</dbReference>
<feature type="compositionally biased region" description="Acidic residues" evidence="9">
    <location>
        <begin position="365"/>
        <end position="383"/>
    </location>
</feature>
<organism evidence="11 12">
    <name type="scientific">Stegodyphus mimosarum</name>
    <name type="common">African social velvet spider</name>
    <dbReference type="NCBI Taxonomy" id="407821"/>
    <lineage>
        <taxon>Eukaryota</taxon>
        <taxon>Metazoa</taxon>
        <taxon>Ecdysozoa</taxon>
        <taxon>Arthropoda</taxon>
        <taxon>Chelicerata</taxon>
        <taxon>Arachnida</taxon>
        <taxon>Araneae</taxon>
        <taxon>Araneomorphae</taxon>
        <taxon>Entelegynae</taxon>
        <taxon>Eresoidea</taxon>
        <taxon>Eresidae</taxon>
        <taxon>Stegodyphus</taxon>
    </lineage>
</organism>
<feature type="region of interest" description="Disordered" evidence="9">
    <location>
        <begin position="322"/>
        <end position="343"/>
    </location>
</feature>
<evidence type="ECO:0000256" key="9">
    <source>
        <dbReference type="SAM" id="MobiDB-lite"/>
    </source>
</evidence>
<feature type="non-terminal residue" evidence="11">
    <location>
        <position position="453"/>
    </location>
</feature>
<evidence type="ECO:0000256" key="8">
    <source>
        <dbReference type="ARBA" id="ARBA00048336"/>
    </source>
</evidence>
<feature type="compositionally biased region" description="Low complexity" evidence="9">
    <location>
        <begin position="92"/>
        <end position="107"/>
    </location>
</feature>
<dbReference type="SMART" id="SM00292">
    <property type="entry name" value="BRCT"/>
    <property type="match status" value="1"/>
</dbReference>
<dbReference type="Gene3D" id="3.40.50.10190">
    <property type="entry name" value="BRCT domain"/>
    <property type="match status" value="1"/>
</dbReference>
<protein>
    <recommendedName>
        <fullName evidence="6">RNA polymerase II subunit A C-terminal domain phosphatase</fullName>
        <ecNumber evidence="2">3.1.3.16</ecNumber>
    </recommendedName>
</protein>
<evidence type="ECO:0000256" key="3">
    <source>
        <dbReference type="ARBA" id="ARBA00022801"/>
    </source>
</evidence>
<evidence type="ECO:0000256" key="7">
    <source>
        <dbReference type="ARBA" id="ARBA00047761"/>
    </source>
</evidence>
<dbReference type="PANTHER" id="PTHR23081:SF36">
    <property type="entry name" value="RNA POLYMERASE II SUBUNIT A C-TERMINAL DOMAIN PHOSPHATASE"/>
    <property type="match status" value="1"/>
</dbReference>